<dbReference type="STRING" id="1399860.A0A2C5Y4U0"/>
<accession>A0A2C5Y4U0</accession>
<dbReference type="EMBL" id="NJET01000088">
    <property type="protein sequence ID" value="PHH61891.1"/>
    <property type="molecule type" value="Genomic_DNA"/>
</dbReference>
<evidence type="ECO:0000313" key="1">
    <source>
        <dbReference type="EMBL" id="PHH61891.1"/>
    </source>
</evidence>
<dbReference type="InterPro" id="IPR025444">
    <property type="entry name" value="Monooxy_af470"/>
</dbReference>
<keyword evidence="2" id="KW-1185">Reference proteome</keyword>
<gene>
    <name evidence="1" type="ORF">CDD81_7755</name>
</gene>
<dbReference type="Proteomes" id="UP000226192">
    <property type="component" value="Unassembled WGS sequence"/>
</dbReference>
<dbReference type="AlphaFoldDB" id="A0A2C5Y4U0"/>
<name>A0A2C5Y4U0_9HYPO</name>
<reference evidence="1 2" key="1">
    <citation type="submission" date="2017-06" db="EMBL/GenBank/DDBJ databases">
        <title>Ant-infecting Ophiocordyceps genomes reveal a high diversity of potential behavioral manipulation genes and a possible major role for enterotoxins.</title>
        <authorList>
            <person name="De Bekker C."/>
            <person name="Evans H.C."/>
            <person name="Brachmann A."/>
            <person name="Hughes D.P."/>
        </authorList>
    </citation>
    <scope>NUCLEOTIDE SEQUENCE [LARGE SCALE GENOMIC DNA]</scope>
    <source>
        <strain evidence="1 2">Map64</strain>
    </source>
</reference>
<comment type="caution">
    <text evidence="1">The sequence shown here is derived from an EMBL/GenBank/DDBJ whole genome shotgun (WGS) entry which is preliminary data.</text>
</comment>
<protein>
    <submittedName>
        <fullName evidence="1">Uncharacterized protein</fullName>
    </submittedName>
</protein>
<organism evidence="1 2">
    <name type="scientific">Ophiocordyceps australis</name>
    <dbReference type="NCBI Taxonomy" id="1399860"/>
    <lineage>
        <taxon>Eukaryota</taxon>
        <taxon>Fungi</taxon>
        <taxon>Dikarya</taxon>
        <taxon>Ascomycota</taxon>
        <taxon>Pezizomycotina</taxon>
        <taxon>Sordariomycetes</taxon>
        <taxon>Hypocreomycetidae</taxon>
        <taxon>Hypocreales</taxon>
        <taxon>Ophiocordycipitaceae</taxon>
        <taxon>Ophiocordyceps</taxon>
    </lineage>
</organism>
<dbReference type="Pfam" id="PF13826">
    <property type="entry name" value="Monooxy_af470-like"/>
    <property type="match status" value="1"/>
</dbReference>
<proteinExistence type="predicted"/>
<dbReference type="OrthoDB" id="3202396at2759"/>
<sequence>MAVLDFSPVVPPSSVPHSYPVKSRYTHAVRSFFQNSAAVVTAAVAQLAVCLALPSNFAIVPPAVLLLCWGVSSLVHHAAPAAVPNPYKEHVVPHRASAQLPLGQTDADHGSEKADRGGVFGGKPGSGGIVVFNLGGQFNHPLGPRAPGAAAVQDFFVQMVADLASRRDELGLLSMAHWHGSSTEGTTSINTTFYFRDVESIHRFAHEELHRTAWDYYYKNKYPHLGIFHETFIVQPGSWETIYENCSPVGLGNGSVRLPDLDDDGQPRWVSTLVAADNPSLKTQKARLGRQAETDFKWW</sequence>
<evidence type="ECO:0000313" key="2">
    <source>
        <dbReference type="Proteomes" id="UP000226192"/>
    </source>
</evidence>